<comment type="caution">
    <text evidence="1">The sequence shown here is derived from an EMBL/GenBank/DDBJ whole genome shotgun (WGS) entry which is preliminary data.</text>
</comment>
<dbReference type="RefSeq" id="WP_343841999.1">
    <property type="nucleotide sequence ID" value="NZ_BAAAEI010000006.1"/>
</dbReference>
<protein>
    <submittedName>
        <fullName evidence="1">Uncharacterized protein</fullName>
    </submittedName>
</protein>
<reference evidence="1 2" key="1">
    <citation type="journal article" date="2019" name="Int. J. Syst. Evol. Microbiol.">
        <title>The Global Catalogue of Microorganisms (GCM) 10K type strain sequencing project: providing services to taxonomists for standard genome sequencing and annotation.</title>
        <authorList>
            <consortium name="The Broad Institute Genomics Platform"/>
            <consortium name="The Broad Institute Genome Sequencing Center for Infectious Disease"/>
            <person name="Wu L."/>
            <person name="Ma J."/>
        </authorList>
    </citation>
    <scope>NUCLEOTIDE SEQUENCE [LARGE SCALE GENOMIC DNA]</scope>
    <source>
        <strain evidence="1 2">JCM 13378</strain>
    </source>
</reference>
<name>A0ABN0WSX4_9ALTE</name>
<keyword evidence="2" id="KW-1185">Reference proteome</keyword>
<evidence type="ECO:0000313" key="2">
    <source>
        <dbReference type="Proteomes" id="UP001501757"/>
    </source>
</evidence>
<dbReference type="Proteomes" id="UP001501757">
    <property type="component" value="Unassembled WGS sequence"/>
</dbReference>
<accession>A0ABN0WSX4</accession>
<proteinExistence type="predicted"/>
<gene>
    <name evidence="1" type="ORF">GCM10009092_07760</name>
</gene>
<dbReference type="EMBL" id="BAAAEI010000006">
    <property type="protein sequence ID" value="GAA0345718.1"/>
    <property type="molecule type" value="Genomic_DNA"/>
</dbReference>
<sequence>MPNTSHNWLFSLLFLAIILLMAAWLGRSDFGEQSASVCELDKQDCAISLDEEDGKISIMPKPIPLEEELDISILLPAGVTFQAAHIEGVNMFMGRIPVIVEHIEGRHHQAVSFLGSCTEPQMHWRLVLNLKRDDGQALHRQWDFYTHSR</sequence>
<organism evidence="1 2">
    <name type="scientific">Bowmanella denitrificans</name>
    <dbReference type="NCBI Taxonomy" id="366582"/>
    <lineage>
        <taxon>Bacteria</taxon>
        <taxon>Pseudomonadati</taxon>
        <taxon>Pseudomonadota</taxon>
        <taxon>Gammaproteobacteria</taxon>
        <taxon>Alteromonadales</taxon>
        <taxon>Alteromonadaceae</taxon>
        <taxon>Bowmanella</taxon>
    </lineage>
</organism>
<evidence type="ECO:0000313" key="1">
    <source>
        <dbReference type="EMBL" id="GAA0345718.1"/>
    </source>
</evidence>